<feature type="transmembrane region" description="Helical" evidence="7">
    <location>
        <begin position="406"/>
        <end position="427"/>
    </location>
</feature>
<dbReference type="Pfam" id="PF07690">
    <property type="entry name" value="MFS_1"/>
    <property type="match status" value="1"/>
</dbReference>
<dbReference type="PANTHER" id="PTHR23502">
    <property type="entry name" value="MAJOR FACILITATOR SUPERFAMILY"/>
    <property type="match status" value="1"/>
</dbReference>
<feature type="transmembrane region" description="Helical" evidence="7">
    <location>
        <begin position="367"/>
        <end position="394"/>
    </location>
</feature>
<evidence type="ECO:0000256" key="2">
    <source>
        <dbReference type="ARBA" id="ARBA00008335"/>
    </source>
</evidence>
<feature type="transmembrane region" description="Helical" evidence="7">
    <location>
        <begin position="68"/>
        <end position="87"/>
    </location>
</feature>
<evidence type="ECO:0000313" key="10">
    <source>
        <dbReference type="Proteomes" id="UP000799424"/>
    </source>
</evidence>
<evidence type="ECO:0000256" key="4">
    <source>
        <dbReference type="ARBA" id="ARBA00022989"/>
    </source>
</evidence>
<organism evidence="9 10">
    <name type="scientific">Ophiobolus disseminans</name>
    <dbReference type="NCBI Taxonomy" id="1469910"/>
    <lineage>
        <taxon>Eukaryota</taxon>
        <taxon>Fungi</taxon>
        <taxon>Dikarya</taxon>
        <taxon>Ascomycota</taxon>
        <taxon>Pezizomycotina</taxon>
        <taxon>Dothideomycetes</taxon>
        <taxon>Pleosporomycetidae</taxon>
        <taxon>Pleosporales</taxon>
        <taxon>Pleosporineae</taxon>
        <taxon>Phaeosphaeriaceae</taxon>
        <taxon>Ophiobolus</taxon>
    </lineage>
</organism>
<proteinExistence type="inferred from homology"/>
<feature type="transmembrane region" description="Helical" evidence="7">
    <location>
        <begin position="433"/>
        <end position="455"/>
    </location>
</feature>
<feature type="region of interest" description="Disordered" evidence="6">
    <location>
        <begin position="1"/>
        <end position="25"/>
    </location>
</feature>
<dbReference type="AlphaFoldDB" id="A0A6A7AHC5"/>
<dbReference type="SUPFAM" id="SSF103473">
    <property type="entry name" value="MFS general substrate transporter"/>
    <property type="match status" value="1"/>
</dbReference>
<sequence>MNPESQPAINVSDWNGPDDPDNPHNWPKWQRLHHAIAPALLGFAVTFGTSVFSPAIPDVMRAFAVSRTVALLGITTYTLGLAFGPIITAPLSEGHGRKIVYLVSSPIFMLFTLGAGFSRSLPSLLICRLLAGMAGSPSLAVGAGTNADLFVPHKRAVATSMFLAAPFTGPVLGPVIGGFLAQYKTWPWTQWVQIFITLIATLVALPMKETYKPIILKKRARKHGLKMPDAPKGAKMKTAIVVKVVRPLHMLVAELPVLLFSLYTSFAFGTLFLFFAAFPFIFTRAPYAFSPSQSGLTFLSIGIGIALGVGTAVVVDKVMYQPRYQKALAAGNGYVAPEQRLYCAMMGSFGMVAGLFWFGWMSAQGRHWAVCLVGAVPFAWGNICVFTSTALYLVDVYGPQNGASAMAANGVLRYSFGAVFPLFTVQMYQGLGIGWATSLLGFVAVLLLPIPWVFFKWGPSIRAKSKYLTAG</sequence>
<dbReference type="EMBL" id="MU006217">
    <property type="protein sequence ID" value="KAF2832692.1"/>
    <property type="molecule type" value="Genomic_DNA"/>
</dbReference>
<evidence type="ECO:0000256" key="5">
    <source>
        <dbReference type="ARBA" id="ARBA00023136"/>
    </source>
</evidence>
<evidence type="ECO:0000256" key="3">
    <source>
        <dbReference type="ARBA" id="ARBA00022692"/>
    </source>
</evidence>
<dbReference type="GO" id="GO:0005886">
    <property type="term" value="C:plasma membrane"/>
    <property type="evidence" value="ECO:0007669"/>
    <property type="project" value="TreeGrafter"/>
</dbReference>
<feature type="transmembrane region" description="Helical" evidence="7">
    <location>
        <begin position="156"/>
        <end position="176"/>
    </location>
</feature>
<evidence type="ECO:0000256" key="7">
    <source>
        <dbReference type="SAM" id="Phobius"/>
    </source>
</evidence>
<feature type="transmembrane region" description="Helical" evidence="7">
    <location>
        <begin position="255"/>
        <end position="278"/>
    </location>
</feature>
<keyword evidence="5 7" id="KW-0472">Membrane</keyword>
<comment type="similarity">
    <text evidence="2">Belongs to the major facilitator superfamily.</text>
</comment>
<dbReference type="InterPro" id="IPR036259">
    <property type="entry name" value="MFS_trans_sf"/>
</dbReference>
<dbReference type="FunFam" id="1.20.1250.20:FF:000082">
    <property type="entry name" value="MFS multidrug transporter, putative"/>
    <property type="match status" value="1"/>
</dbReference>
<feature type="transmembrane region" description="Helical" evidence="7">
    <location>
        <begin position="123"/>
        <end position="144"/>
    </location>
</feature>
<comment type="subcellular location">
    <subcellularLocation>
        <location evidence="1">Membrane</location>
        <topology evidence="1">Multi-pass membrane protein</topology>
    </subcellularLocation>
</comment>
<protein>
    <submittedName>
        <fullName evidence="9">MFS multidrug transporter-like protein</fullName>
    </submittedName>
</protein>
<dbReference type="PANTHER" id="PTHR23502:SF182">
    <property type="entry name" value="POLYAMINE TRANSPORTER, PUTATIVE-RELATED"/>
    <property type="match status" value="1"/>
</dbReference>
<feature type="transmembrane region" description="Helical" evidence="7">
    <location>
        <begin position="99"/>
        <end position="117"/>
    </location>
</feature>
<evidence type="ECO:0000256" key="1">
    <source>
        <dbReference type="ARBA" id="ARBA00004141"/>
    </source>
</evidence>
<feature type="domain" description="Major facilitator superfamily (MFS) profile" evidence="8">
    <location>
        <begin position="34"/>
        <end position="461"/>
    </location>
</feature>
<dbReference type="Proteomes" id="UP000799424">
    <property type="component" value="Unassembled WGS sequence"/>
</dbReference>
<dbReference type="GO" id="GO:0000297">
    <property type="term" value="F:spermine transmembrane transporter activity"/>
    <property type="evidence" value="ECO:0007669"/>
    <property type="project" value="TreeGrafter"/>
</dbReference>
<reference evidence="9" key="1">
    <citation type="journal article" date="2020" name="Stud. Mycol.">
        <title>101 Dothideomycetes genomes: a test case for predicting lifestyles and emergence of pathogens.</title>
        <authorList>
            <person name="Haridas S."/>
            <person name="Albert R."/>
            <person name="Binder M."/>
            <person name="Bloem J."/>
            <person name="Labutti K."/>
            <person name="Salamov A."/>
            <person name="Andreopoulos B."/>
            <person name="Baker S."/>
            <person name="Barry K."/>
            <person name="Bills G."/>
            <person name="Bluhm B."/>
            <person name="Cannon C."/>
            <person name="Castanera R."/>
            <person name="Culley D."/>
            <person name="Daum C."/>
            <person name="Ezra D."/>
            <person name="Gonzalez J."/>
            <person name="Henrissat B."/>
            <person name="Kuo A."/>
            <person name="Liang C."/>
            <person name="Lipzen A."/>
            <person name="Lutzoni F."/>
            <person name="Magnuson J."/>
            <person name="Mondo S."/>
            <person name="Nolan M."/>
            <person name="Ohm R."/>
            <person name="Pangilinan J."/>
            <person name="Park H.-J."/>
            <person name="Ramirez L."/>
            <person name="Alfaro M."/>
            <person name="Sun H."/>
            <person name="Tritt A."/>
            <person name="Yoshinaga Y."/>
            <person name="Zwiers L.-H."/>
            <person name="Turgeon B."/>
            <person name="Goodwin S."/>
            <person name="Spatafora J."/>
            <person name="Crous P."/>
            <person name="Grigoriev I."/>
        </authorList>
    </citation>
    <scope>NUCLEOTIDE SEQUENCE</scope>
    <source>
        <strain evidence="9">CBS 113818</strain>
    </source>
</reference>
<feature type="transmembrane region" description="Helical" evidence="7">
    <location>
        <begin position="341"/>
        <end position="361"/>
    </location>
</feature>
<evidence type="ECO:0000313" key="9">
    <source>
        <dbReference type="EMBL" id="KAF2832692.1"/>
    </source>
</evidence>
<feature type="compositionally biased region" description="Polar residues" evidence="6">
    <location>
        <begin position="1"/>
        <end position="13"/>
    </location>
</feature>
<dbReference type="InterPro" id="IPR020846">
    <property type="entry name" value="MFS_dom"/>
</dbReference>
<accession>A0A6A7AHC5</accession>
<name>A0A6A7AHC5_9PLEO</name>
<dbReference type="GO" id="GO:0015606">
    <property type="term" value="F:spermidine transmembrane transporter activity"/>
    <property type="evidence" value="ECO:0007669"/>
    <property type="project" value="TreeGrafter"/>
</dbReference>
<evidence type="ECO:0000259" key="8">
    <source>
        <dbReference type="PROSITE" id="PS50850"/>
    </source>
</evidence>
<feature type="transmembrane region" description="Helical" evidence="7">
    <location>
        <begin position="35"/>
        <end position="56"/>
    </location>
</feature>
<dbReference type="Gene3D" id="1.20.1250.20">
    <property type="entry name" value="MFS general substrate transporter like domains"/>
    <property type="match status" value="1"/>
</dbReference>
<gene>
    <name evidence="9" type="ORF">CC86DRAFT_341372</name>
</gene>
<keyword evidence="4 7" id="KW-1133">Transmembrane helix</keyword>
<keyword evidence="10" id="KW-1185">Reference proteome</keyword>
<feature type="transmembrane region" description="Helical" evidence="7">
    <location>
        <begin position="298"/>
        <end position="320"/>
    </location>
</feature>
<dbReference type="CDD" id="cd17323">
    <property type="entry name" value="MFS_Tpo1_MDR_like"/>
    <property type="match status" value="1"/>
</dbReference>
<dbReference type="InterPro" id="IPR011701">
    <property type="entry name" value="MFS"/>
</dbReference>
<keyword evidence="3 7" id="KW-0812">Transmembrane</keyword>
<dbReference type="PROSITE" id="PS50850">
    <property type="entry name" value="MFS"/>
    <property type="match status" value="1"/>
</dbReference>
<feature type="transmembrane region" description="Helical" evidence="7">
    <location>
        <begin position="188"/>
        <end position="207"/>
    </location>
</feature>
<evidence type="ECO:0000256" key="6">
    <source>
        <dbReference type="SAM" id="MobiDB-lite"/>
    </source>
</evidence>
<dbReference type="OrthoDB" id="3936150at2759"/>